<accession>A0A4U5R3Q3</accession>
<dbReference type="InterPro" id="IPR044296">
    <property type="entry name" value="HIPP46"/>
</dbReference>
<protein>
    <submittedName>
        <fullName evidence="1">Heavy-metal-associated domain-containing family protein</fullName>
    </submittedName>
</protein>
<dbReference type="EMBL" id="RCHU01000001">
    <property type="protein sequence ID" value="TKS18370.1"/>
    <property type="molecule type" value="Genomic_DNA"/>
</dbReference>
<name>A0A4U5R3Q3_POPAL</name>
<dbReference type="Gene3D" id="3.30.70.100">
    <property type="match status" value="1"/>
</dbReference>
<organism evidence="1">
    <name type="scientific">Populus alba</name>
    <name type="common">White poplar</name>
    <dbReference type="NCBI Taxonomy" id="43335"/>
    <lineage>
        <taxon>Eukaryota</taxon>
        <taxon>Viridiplantae</taxon>
        <taxon>Streptophyta</taxon>
        <taxon>Embryophyta</taxon>
        <taxon>Tracheophyta</taxon>
        <taxon>Spermatophyta</taxon>
        <taxon>Magnoliopsida</taxon>
        <taxon>eudicotyledons</taxon>
        <taxon>Gunneridae</taxon>
        <taxon>Pentapetalae</taxon>
        <taxon>rosids</taxon>
        <taxon>fabids</taxon>
        <taxon>Malpighiales</taxon>
        <taxon>Salicaceae</taxon>
        <taxon>Saliceae</taxon>
        <taxon>Populus</taxon>
    </lineage>
</organism>
<gene>
    <name evidence="1" type="ORF">D5086_0000000390</name>
</gene>
<sequence>MTMKQKIVIKVTVNGPKSRSKCLQIAVGFSGVESAGLGGKDKSQIEVVGDGVDAVELTNCLRKKVGYAEIVSVAAVGEKKEEKKPEAVVQPFIWPMYGGGVPQTYIHPIHPPNYYQDPSCSIM</sequence>
<proteinExistence type="predicted"/>
<dbReference type="PANTHER" id="PTHR46371">
    <property type="entry name" value="OS04G0464100 PROTEIN"/>
    <property type="match status" value="1"/>
</dbReference>
<dbReference type="STRING" id="43335.A0A4U5R3Q3"/>
<evidence type="ECO:0000313" key="1">
    <source>
        <dbReference type="EMBL" id="TKS18370.1"/>
    </source>
</evidence>
<dbReference type="AlphaFoldDB" id="A0A4U5R3Q3"/>
<reference evidence="1" key="1">
    <citation type="submission" date="2018-10" db="EMBL/GenBank/DDBJ databases">
        <title>Population genomic analysis revealed the cold adaptation of white poplar.</title>
        <authorList>
            <person name="Liu Y.-J."/>
        </authorList>
    </citation>
    <scope>NUCLEOTIDE SEQUENCE [LARGE SCALE GENOMIC DNA]</scope>
    <source>
        <strain evidence="1">PAL-ZL1</strain>
    </source>
</reference>
<comment type="caution">
    <text evidence="1">The sequence shown here is derived from an EMBL/GenBank/DDBJ whole genome shotgun (WGS) entry which is preliminary data.</text>
</comment>